<dbReference type="Proteomes" id="UP001597375">
    <property type="component" value="Unassembled WGS sequence"/>
</dbReference>
<gene>
    <name evidence="1" type="ORF">ACFSSA_04960</name>
</gene>
<proteinExistence type="predicted"/>
<dbReference type="RefSeq" id="WP_386818885.1">
    <property type="nucleotide sequence ID" value="NZ_JBHUIT010000003.1"/>
</dbReference>
<comment type="caution">
    <text evidence="1">The sequence shown here is derived from an EMBL/GenBank/DDBJ whole genome shotgun (WGS) entry which is preliminary data.</text>
</comment>
<keyword evidence="2" id="KW-1185">Reference proteome</keyword>
<accession>A0ABW5D4Q6</accession>
<reference evidence="2" key="1">
    <citation type="journal article" date="2019" name="Int. J. Syst. Evol. Microbiol.">
        <title>The Global Catalogue of Microorganisms (GCM) 10K type strain sequencing project: providing services to taxonomists for standard genome sequencing and annotation.</title>
        <authorList>
            <consortium name="The Broad Institute Genomics Platform"/>
            <consortium name="The Broad Institute Genome Sequencing Center for Infectious Disease"/>
            <person name="Wu L."/>
            <person name="Ma J."/>
        </authorList>
    </citation>
    <scope>NUCLEOTIDE SEQUENCE [LARGE SCALE GENOMIC DNA]</scope>
    <source>
        <strain evidence="2">CGMCC 4.7106</strain>
    </source>
</reference>
<evidence type="ECO:0008006" key="3">
    <source>
        <dbReference type="Google" id="ProtNLM"/>
    </source>
</evidence>
<evidence type="ECO:0000313" key="1">
    <source>
        <dbReference type="EMBL" id="MFD2256018.1"/>
    </source>
</evidence>
<sequence length="128" mass="14207">MKPSVEQISELLSQRSDLRPEEGYWQDFLQEFHHNQRAAETSRSAPAAFFERIRSWVSEVSPSKWAYGAGLAYAAATVAFFLVPRGAEVETMPSSPVNHQVVPAPALEQLEQLDLDPSTEGTAGEQVF</sequence>
<protein>
    <recommendedName>
        <fullName evidence="3">Anti sigma-E protein RseA N-terminal domain-containing protein</fullName>
    </recommendedName>
</protein>
<organism evidence="1 2">
    <name type="scientific">Luteolibacter algae</name>
    <dbReference type="NCBI Taxonomy" id="454151"/>
    <lineage>
        <taxon>Bacteria</taxon>
        <taxon>Pseudomonadati</taxon>
        <taxon>Verrucomicrobiota</taxon>
        <taxon>Verrucomicrobiia</taxon>
        <taxon>Verrucomicrobiales</taxon>
        <taxon>Verrucomicrobiaceae</taxon>
        <taxon>Luteolibacter</taxon>
    </lineage>
</organism>
<dbReference type="EMBL" id="JBHUIT010000003">
    <property type="protein sequence ID" value="MFD2256018.1"/>
    <property type="molecule type" value="Genomic_DNA"/>
</dbReference>
<evidence type="ECO:0000313" key="2">
    <source>
        <dbReference type="Proteomes" id="UP001597375"/>
    </source>
</evidence>
<name>A0ABW5D4Q6_9BACT</name>